<feature type="compositionally biased region" description="Low complexity" evidence="2">
    <location>
        <begin position="647"/>
        <end position="660"/>
    </location>
</feature>
<feature type="region of interest" description="Disordered" evidence="2">
    <location>
        <begin position="1"/>
        <end position="77"/>
    </location>
</feature>
<feature type="compositionally biased region" description="Polar residues" evidence="2">
    <location>
        <begin position="293"/>
        <end position="306"/>
    </location>
</feature>
<feature type="compositionally biased region" description="Pro residues" evidence="2">
    <location>
        <begin position="483"/>
        <end position="492"/>
    </location>
</feature>
<feature type="compositionally biased region" description="Low complexity" evidence="2">
    <location>
        <begin position="982"/>
        <end position="991"/>
    </location>
</feature>
<evidence type="ECO:0000313" key="4">
    <source>
        <dbReference type="Proteomes" id="UP000053558"/>
    </source>
</evidence>
<name>A0A5M3N615_CONPW</name>
<feature type="compositionally biased region" description="Basic and acidic residues" evidence="2">
    <location>
        <begin position="1097"/>
        <end position="1111"/>
    </location>
</feature>
<dbReference type="KEGG" id="cput:CONPUDRAFT_161505"/>
<feature type="compositionally biased region" description="Low complexity" evidence="2">
    <location>
        <begin position="505"/>
        <end position="519"/>
    </location>
</feature>
<dbReference type="Proteomes" id="UP000053558">
    <property type="component" value="Unassembled WGS sequence"/>
</dbReference>
<dbReference type="RefSeq" id="XP_007763542.1">
    <property type="nucleotide sequence ID" value="XM_007765352.1"/>
</dbReference>
<feature type="compositionally biased region" description="Polar residues" evidence="2">
    <location>
        <begin position="329"/>
        <end position="338"/>
    </location>
</feature>
<feature type="compositionally biased region" description="Basic and acidic residues" evidence="2">
    <location>
        <begin position="619"/>
        <end position="646"/>
    </location>
</feature>
<feature type="compositionally biased region" description="Basic residues" evidence="2">
    <location>
        <begin position="1067"/>
        <end position="1078"/>
    </location>
</feature>
<evidence type="ECO:0000256" key="1">
    <source>
        <dbReference type="SAM" id="Coils"/>
    </source>
</evidence>
<feature type="compositionally biased region" description="Pro residues" evidence="2">
    <location>
        <begin position="937"/>
        <end position="951"/>
    </location>
</feature>
<feature type="compositionally biased region" description="Pro residues" evidence="2">
    <location>
        <begin position="704"/>
        <end position="713"/>
    </location>
</feature>
<dbReference type="GeneID" id="19204541"/>
<feature type="compositionally biased region" description="Pro residues" evidence="2">
    <location>
        <begin position="354"/>
        <end position="367"/>
    </location>
</feature>
<accession>A0A5M3N615</accession>
<feature type="compositionally biased region" description="Acidic residues" evidence="2">
    <location>
        <begin position="261"/>
        <end position="275"/>
    </location>
</feature>
<evidence type="ECO:0000313" key="3">
    <source>
        <dbReference type="EMBL" id="EIW86872.1"/>
    </source>
</evidence>
<feature type="compositionally biased region" description="Low complexity" evidence="2">
    <location>
        <begin position="440"/>
        <end position="452"/>
    </location>
</feature>
<comment type="caution">
    <text evidence="3">The sequence shown here is derived from an EMBL/GenBank/DDBJ whole genome shotgun (WGS) entry which is preliminary data.</text>
</comment>
<dbReference type="AlphaFoldDB" id="A0A5M3N615"/>
<feature type="coiled-coil region" evidence="1">
    <location>
        <begin position="127"/>
        <end position="189"/>
    </location>
</feature>
<dbReference type="EMBL" id="JH711573">
    <property type="protein sequence ID" value="EIW86872.1"/>
    <property type="molecule type" value="Genomic_DNA"/>
</dbReference>
<feature type="compositionally biased region" description="Pro residues" evidence="2">
    <location>
        <begin position="673"/>
        <end position="684"/>
    </location>
</feature>
<proteinExistence type="predicted"/>
<feature type="compositionally biased region" description="Pro residues" evidence="2">
    <location>
        <begin position="894"/>
        <end position="917"/>
    </location>
</feature>
<gene>
    <name evidence="3" type="ORF">CONPUDRAFT_161505</name>
</gene>
<feature type="compositionally biased region" description="Pro residues" evidence="2">
    <location>
        <begin position="387"/>
        <end position="397"/>
    </location>
</feature>
<feature type="compositionally biased region" description="Polar residues" evidence="2">
    <location>
        <begin position="880"/>
        <end position="889"/>
    </location>
</feature>
<evidence type="ECO:0000256" key="2">
    <source>
        <dbReference type="SAM" id="MobiDB-lite"/>
    </source>
</evidence>
<dbReference type="OrthoDB" id="3268221at2759"/>
<feature type="region of interest" description="Disordered" evidence="2">
    <location>
        <begin position="1139"/>
        <end position="1160"/>
    </location>
</feature>
<feature type="compositionally biased region" description="Basic residues" evidence="2">
    <location>
        <begin position="54"/>
        <end position="64"/>
    </location>
</feature>
<feature type="compositionally biased region" description="Pro residues" evidence="2">
    <location>
        <begin position="453"/>
        <end position="466"/>
    </location>
</feature>
<feature type="region of interest" description="Disordered" evidence="2">
    <location>
        <begin position="246"/>
        <end position="1112"/>
    </location>
</feature>
<keyword evidence="4" id="KW-1185">Reference proteome</keyword>
<reference evidence="4" key="1">
    <citation type="journal article" date="2012" name="Science">
        <title>The Paleozoic origin of enzymatic lignin decomposition reconstructed from 31 fungal genomes.</title>
        <authorList>
            <person name="Floudas D."/>
            <person name="Binder M."/>
            <person name="Riley R."/>
            <person name="Barry K."/>
            <person name="Blanchette R.A."/>
            <person name="Henrissat B."/>
            <person name="Martinez A.T."/>
            <person name="Otillar R."/>
            <person name="Spatafora J.W."/>
            <person name="Yadav J.S."/>
            <person name="Aerts A."/>
            <person name="Benoit I."/>
            <person name="Boyd A."/>
            <person name="Carlson A."/>
            <person name="Copeland A."/>
            <person name="Coutinho P.M."/>
            <person name="de Vries R.P."/>
            <person name="Ferreira P."/>
            <person name="Findley K."/>
            <person name="Foster B."/>
            <person name="Gaskell J."/>
            <person name="Glotzer D."/>
            <person name="Gorecki P."/>
            <person name="Heitman J."/>
            <person name="Hesse C."/>
            <person name="Hori C."/>
            <person name="Igarashi K."/>
            <person name="Jurgens J.A."/>
            <person name="Kallen N."/>
            <person name="Kersten P."/>
            <person name="Kohler A."/>
            <person name="Kuees U."/>
            <person name="Kumar T.K.A."/>
            <person name="Kuo A."/>
            <person name="LaButti K."/>
            <person name="Larrondo L.F."/>
            <person name="Lindquist E."/>
            <person name="Ling A."/>
            <person name="Lombard V."/>
            <person name="Lucas S."/>
            <person name="Lundell T."/>
            <person name="Martin R."/>
            <person name="McLaughlin D.J."/>
            <person name="Morgenstern I."/>
            <person name="Morin E."/>
            <person name="Murat C."/>
            <person name="Nagy L.G."/>
            <person name="Nolan M."/>
            <person name="Ohm R.A."/>
            <person name="Patyshakuliyeva A."/>
            <person name="Rokas A."/>
            <person name="Ruiz-Duenas F.J."/>
            <person name="Sabat G."/>
            <person name="Salamov A."/>
            <person name="Samejima M."/>
            <person name="Schmutz J."/>
            <person name="Slot J.C."/>
            <person name="St John F."/>
            <person name="Stenlid J."/>
            <person name="Sun H."/>
            <person name="Sun S."/>
            <person name="Syed K."/>
            <person name="Tsang A."/>
            <person name="Wiebenga A."/>
            <person name="Young D."/>
            <person name="Pisabarro A."/>
            <person name="Eastwood D.C."/>
            <person name="Martin F."/>
            <person name="Cullen D."/>
            <person name="Grigoriev I.V."/>
            <person name="Hibbett D.S."/>
        </authorList>
    </citation>
    <scope>NUCLEOTIDE SEQUENCE [LARGE SCALE GENOMIC DNA]</scope>
    <source>
        <strain evidence="4">RWD-64-598 SS2</strain>
    </source>
</reference>
<dbReference type="OMA" id="MSYASFR"/>
<feature type="compositionally biased region" description="Basic and acidic residues" evidence="2">
    <location>
        <begin position="536"/>
        <end position="549"/>
    </location>
</feature>
<feature type="compositionally biased region" description="Low complexity" evidence="2">
    <location>
        <begin position="1024"/>
        <end position="1033"/>
    </location>
</feature>
<sequence>MSDVWPLTGPNDSPPESDLTSDSPRTALLTPPFIDDASLDRLDDNELDPELTRPHRIPRGPGKRFRTERERAHSGTTKGDLLRLLIAEEYESRQTRKVLYTVFDRLDAESRRASEAEKQTSQVFDTIRRLREDLSRTQADAATAKEELKLYQLQLRNAQEEINKAQEVVKTLERQRDDAEDAAARGRAAVRRLNEARLVEQAREEGHKLGFEEGLRRGRHVGYNEGVDNGREEMREHAEQALDRMVQEQGEVQSGERTPPMEEEEEEDLDVEGNADDLVNRPPTDGTPDILRMSSSIPSSLQSNGPTPGPSPRSVHHIRPPPSPSTRTQSLSELSPASSEYPPMRPPSQSSYVPPRPPSQPQYPVRPPSSGSHHRRSHSHQQQPQSWPEPPVRPPSAPISVQNVPHSVHHPQTYIPPDGYIPTKDESGISLPPPHEFYMGVPSAPSSATSTVPPAPPPAVPPPGIPSVPSDGSDLAPLRDPAYDPPYPPFEIPNPRGRASPDLDSQSSAHRSQTSSISQLDLVGLPGATPVMGPARRRERELRDRDPNRMRGLSVIHEDAGSQRSSSMGSVPMVAGEIPVTPGASGSRRTRKESYGSSARGSPRRGGGEEDSDTMSIYEMRDRQAKQRLADELRYSDPSKVEEWRRSGSSRSRTQSVGSSARHRPSHVTVPTPLSPPQQAPAPPTEYVNPRHRRVQSLAATSQPQPPPPPQPQPQSQTSPSHLRPPSQSGQQRPDPGRRLSSDSSVPGITIQPPSNPPSDAPSRRSNRPAPQPQAHLLSPDQAPTPLPPDSGSGQNLTERYQPKHPSPLVPAAPNSPSAPPTRLDGPPVIPRPPSQNQHYQPINPYQRPSQSQEHGQAPFQPAPPSPYNIYGAPPLSNAPDFSQFPSGFQPTGPTQPSPGPTAAPSLPPSAPEPPLDPRTIQVGSSSMRPPSRGFVPRPPSTPALPVPPPGGSAYVPYRGGGGEGGPPPVIPGQQMRSKTPASAAGAGASGLYAEAPLPPGVAYPSSPISRPPTLGSLGGESAAGGPSSANAGMTPAAFGRPQSLRTSVTGASIPETVVADGGREGKKGKKKSKKNKARVQEEEAPQTRPTSSYSHGLERKPSYSKFDPKMYNDPAFLSSNESLVDPHTVANTSVNAAGRGAAGAPKSPYNFYANLPGGR</sequence>
<protein>
    <submittedName>
        <fullName evidence="3">Uncharacterized protein</fullName>
    </submittedName>
</protein>
<keyword evidence="1" id="KW-0175">Coiled coil</keyword>
<organism evidence="3 4">
    <name type="scientific">Coniophora puteana (strain RWD-64-598)</name>
    <name type="common">Brown rot fungus</name>
    <dbReference type="NCBI Taxonomy" id="741705"/>
    <lineage>
        <taxon>Eukaryota</taxon>
        <taxon>Fungi</taxon>
        <taxon>Dikarya</taxon>
        <taxon>Basidiomycota</taxon>
        <taxon>Agaricomycotina</taxon>
        <taxon>Agaricomycetes</taxon>
        <taxon>Agaricomycetidae</taxon>
        <taxon>Boletales</taxon>
        <taxon>Coniophorineae</taxon>
        <taxon>Coniophoraceae</taxon>
        <taxon>Coniophora</taxon>
    </lineage>
</organism>